<sequence>MNQVTLVTLTLLVSTFLLMNGCAAMPDAPAPEPLSAPMSQYDARIVAPPGNRPLGIEELAERLAGTDVVVVGEYHGHHASHLLQSGLQQALYRQHRQQVLSMEQFDLDHQDALNRYLAGDIGEAEMIEDAEAWDNYRGAYRPLVEFARLHDLPVIAANAPAHVVRCVGRQGPEYLDNLPEPVRHSLPAKPFLDIPAYREKFMAAIGASHRADSTMKERMSNTYKAQLLRDNTMAERILQARSQYPEHQILHITGTFHSEQGLGTVALLKQRAPAVSVAVISPVVWPREDDTPPLAENRTHGDYLYLIQPLPEEFRDPERARKAMAERFSTSARTDCD</sequence>
<dbReference type="Gene3D" id="3.40.50.11550">
    <property type="match status" value="1"/>
</dbReference>
<gene>
    <name evidence="3" type="ORF">SAMN04488073_1668</name>
</gene>
<feature type="chain" id="PRO_5011550409" evidence="1">
    <location>
        <begin position="24"/>
        <end position="337"/>
    </location>
</feature>
<name>A0A1I6GWF9_9GAMM</name>
<proteinExistence type="predicted"/>
<dbReference type="Proteomes" id="UP000199290">
    <property type="component" value="Unassembled WGS sequence"/>
</dbReference>
<dbReference type="SUPFAM" id="SSF159501">
    <property type="entry name" value="EreA/ChaN-like"/>
    <property type="match status" value="1"/>
</dbReference>
<feature type="signal peptide" evidence="1">
    <location>
        <begin position="1"/>
        <end position="23"/>
    </location>
</feature>
<dbReference type="InterPro" id="IPR007314">
    <property type="entry name" value="Cofac_haem-bd_dom"/>
</dbReference>
<dbReference type="STRING" id="375760.SAMN04488073_1668"/>
<dbReference type="AlphaFoldDB" id="A0A1I6GWF9"/>
<dbReference type="RefSeq" id="WP_407656807.1">
    <property type="nucleotide sequence ID" value="NZ_FOYV01000001.1"/>
</dbReference>
<protein>
    <submittedName>
        <fullName evidence="3">Uncharacterized iron-regulated protein</fullName>
    </submittedName>
</protein>
<evidence type="ECO:0000259" key="2">
    <source>
        <dbReference type="Pfam" id="PF04187"/>
    </source>
</evidence>
<feature type="domain" description="Haem-binding uptake Tiki superfamily ChaN" evidence="2">
    <location>
        <begin position="59"/>
        <end position="267"/>
    </location>
</feature>
<keyword evidence="4" id="KW-1185">Reference proteome</keyword>
<keyword evidence="1" id="KW-0732">Signal</keyword>
<reference evidence="4" key="1">
    <citation type="submission" date="2016-10" db="EMBL/GenBank/DDBJ databases">
        <authorList>
            <person name="Varghese N."/>
            <person name="Submissions S."/>
        </authorList>
    </citation>
    <scope>NUCLEOTIDE SEQUENCE [LARGE SCALE GENOMIC DNA]</scope>
    <source>
        <strain evidence="4">CGMCC 1.6294</strain>
    </source>
</reference>
<dbReference type="PIRSF" id="PIRSF020419">
    <property type="entry name" value="Fe_uptake_reg_CjrA_prd"/>
    <property type="match status" value="1"/>
</dbReference>
<evidence type="ECO:0000313" key="3">
    <source>
        <dbReference type="EMBL" id="SFR46520.1"/>
    </source>
</evidence>
<dbReference type="CDD" id="cd14727">
    <property type="entry name" value="ChanN-like"/>
    <property type="match status" value="1"/>
</dbReference>
<evidence type="ECO:0000313" key="4">
    <source>
        <dbReference type="Proteomes" id="UP000199290"/>
    </source>
</evidence>
<organism evidence="3 4">
    <name type="scientific">Marinobacter gudaonensis</name>
    <dbReference type="NCBI Taxonomy" id="375760"/>
    <lineage>
        <taxon>Bacteria</taxon>
        <taxon>Pseudomonadati</taxon>
        <taxon>Pseudomonadota</taxon>
        <taxon>Gammaproteobacteria</taxon>
        <taxon>Pseudomonadales</taxon>
        <taxon>Marinobacteraceae</taxon>
        <taxon>Marinobacter</taxon>
    </lineage>
</organism>
<evidence type="ECO:0000256" key="1">
    <source>
        <dbReference type="SAM" id="SignalP"/>
    </source>
</evidence>
<dbReference type="InterPro" id="IPR016773">
    <property type="entry name" value="Fe3_uptake_reg_CjrA_prd"/>
</dbReference>
<dbReference type="Pfam" id="PF04187">
    <property type="entry name" value="Cofac_haem_bdg"/>
    <property type="match status" value="1"/>
</dbReference>
<dbReference type="EMBL" id="FOYV01000001">
    <property type="protein sequence ID" value="SFR46520.1"/>
    <property type="molecule type" value="Genomic_DNA"/>
</dbReference>
<accession>A0A1I6GWF9</accession>